<dbReference type="Gene3D" id="1.10.260.40">
    <property type="entry name" value="lambda repressor-like DNA-binding domains"/>
    <property type="match status" value="1"/>
</dbReference>
<keyword evidence="4" id="KW-1185">Reference proteome</keyword>
<dbReference type="CDD" id="cd00093">
    <property type="entry name" value="HTH_XRE"/>
    <property type="match status" value="1"/>
</dbReference>
<organism evidence="3 4">
    <name type="scientific">Methylobacterium currus</name>
    <dbReference type="NCBI Taxonomy" id="2051553"/>
    <lineage>
        <taxon>Bacteria</taxon>
        <taxon>Pseudomonadati</taxon>
        <taxon>Pseudomonadota</taxon>
        <taxon>Alphaproteobacteria</taxon>
        <taxon>Hyphomicrobiales</taxon>
        <taxon>Methylobacteriaceae</taxon>
        <taxon>Methylobacterium</taxon>
    </lineage>
</organism>
<dbReference type="Proteomes" id="UP000244755">
    <property type="component" value="Chromosome 1"/>
</dbReference>
<dbReference type="InterPro" id="IPR001387">
    <property type="entry name" value="Cro/C1-type_HTH"/>
</dbReference>
<accession>A0A2R4WG81</accession>
<dbReference type="InterPro" id="IPR010982">
    <property type="entry name" value="Lambda_DNA-bd_dom_sf"/>
</dbReference>
<dbReference type="InterPro" id="IPR050807">
    <property type="entry name" value="TransReg_Diox_bact_type"/>
</dbReference>
<dbReference type="OrthoDB" id="2986852at2"/>
<proteinExistence type="predicted"/>
<evidence type="ECO:0000256" key="1">
    <source>
        <dbReference type="ARBA" id="ARBA00023125"/>
    </source>
</evidence>
<evidence type="ECO:0000259" key="2">
    <source>
        <dbReference type="PROSITE" id="PS50943"/>
    </source>
</evidence>
<dbReference type="RefSeq" id="WP_099952442.1">
    <property type="nucleotide sequence ID" value="NZ_CP028843.1"/>
</dbReference>
<dbReference type="SMART" id="SM00530">
    <property type="entry name" value="HTH_XRE"/>
    <property type="match status" value="1"/>
</dbReference>
<dbReference type="KEGG" id="mee:DA075_06010"/>
<dbReference type="GO" id="GO:0003677">
    <property type="term" value="F:DNA binding"/>
    <property type="evidence" value="ECO:0007669"/>
    <property type="project" value="UniProtKB-KW"/>
</dbReference>
<dbReference type="GO" id="GO:0003700">
    <property type="term" value="F:DNA-binding transcription factor activity"/>
    <property type="evidence" value="ECO:0007669"/>
    <property type="project" value="TreeGrafter"/>
</dbReference>
<reference evidence="3 4" key="1">
    <citation type="submission" date="2018-04" db="EMBL/GenBank/DDBJ databases">
        <title>Methylobacterium sp. PR1016A genome.</title>
        <authorList>
            <person name="Park W."/>
        </authorList>
    </citation>
    <scope>NUCLEOTIDE SEQUENCE [LARGE SCALE GENOMIC DNA]</scope>
    <source>
        <strain evidence="3 4">PR1016A</strain>
    </source>
</reference>
<keyword evidence="1" id="KW-0238">DNA-binding</keyword>
<name>A0A2R4WG81_9HYPH</name>
<protein>
    <submittedName>
        <fullName evidence="3">XRE family transcriptional regulator</fullName>
    </submittedName>
</protein>
<evidence type="ECO:0000313" key="4">
    <source>
        <dbReference type="Proteomes" id="UP000244755"/>
    </source>
</evidence>
<dbReference type="EMBL" id="CP028843">
    <property type="protein sequence ID" value="AWB20540.1"/>
    <property type="molecule type" value="Genomic_DNA"/>
</dbReference>
<gene>
    <name evidence="3" type="ORF">DA075_06010</name>
</gene>
<sequence>MMVDIAIPLKRREIRFKRSIAEFATWATRRDVVTLRFMKATLNYAIGTRVRRAREAAGLTQEALAGSIDRSKEAISNIERGINLPTIDTLQRICDVTGINISFMFEQSPEDRDVLDLKTKADILMSKMNVSELRFIVNMIELYNNHKSEVIASE</sequence>
<feature type="domain" description="HTH cro/C1-type" evidence="2">
    <location>
        <begin position="50"/>
        <end position="104"/>
    </location>
</feature>
<dbReference type="GO" id="GO:0005829">
    <property type="term" value="C:cytosol"/>
    <property type="evidence" value="ECO:0007669"/>
    <property type="project" value="TreeGrafter"/>
</dbReference>
<dbReference type="PROSITE" id="PS50943">
    <property type="entry name" value="HTH_CROC1"/>
    <property type="match status" value="1"/>
</dbReference>
<dbReference type="PANTHER" id="PTHR46797:SF2">
    <property type="entry name" value="TRANSCRIPTIONAL REGULATOR"/>
    <property type="match status" value="1"/>
</dbReference>
<dbReference type="Pfam" id="PF01381">
    <property type="entry name" value="HTH_3"/>
    <property type="match status" value="1"/>
</dbReference>
<dbReference type="PANTHER" id="PTHR46797">
    <property type="entry name" value="HTH-TYPE TRANSCRIPTIONAL REGULATOR"/>
    <property type="match status" value="1"/>
</dbReference>
<dbReference type="AlphaFoldDB" id="A0A2R4WG81"/>
<evidence type="ECO:0000313" key="3">
    <source>
        <dbReference type="EMBL" id="AWB20540.1"/>
    </source>
</evidence>
<dbReference type="SUPFAM" id="SSF47413">
    <property type="entry name" value="lambda repressor-like DNA-binding domains"/>
    <property type="match status" value="1"/>
</dbReference>